<dbReference type="PANTHER" id="PTHR43649">
    <property type="entry name" value="ARABINOSE-BINDING PROTEIN-RELATED"/>
    <property type="match status" value="1"/>
</dbReference>
<dbReference type="Proteomes" id="UP001596058">
    <property type="component" value="Unassembled WGS sequence"/>
</dbReference>
<dbReference type="InterPro" id="IPR050490">
    <property type="entry name" value="Bact_solute-bd_prot1"/>
</dbReference>
<organism evidence="3 4">
    <name type="scientific">Nonomuraea insulae</name>
    <dbReference type="NCBI Taxonomy" id="1616787"/>
    <lineage>
        <taxon>Bacteria</taxon>
        <taxon>Bacillati</taxon>
        <taxon>Actinomycetota</taxon>
        <taxon>Actinomycetes</taxon>
        <taxon>Streptosporangiales</taxon>
        <taxon>Streptosporangiaceae</taxon>
        <taxon>Nonomuraea</taxon>
    </lineage>
</organism>
<dbReference type="Gene3D" id="3.40.190.10">
    <property type="entry name" value="Periplasmic binding protein-like II"/>
    <property type="match status" value="1"/>
</dbReference>
<dbReference type="PANTHER" id="PTHR43649:SF31">
    <property type="entry name" value="SN-GLYCEROL-3-PHOSPHATE-BINDING PERIPLASMIC PROTEIN UGPB"/>
    <property type="match status" value="1"/>
</dbReference>
<accession>A0ABW1CU35</accession>
<dbReference type="InterPro" id="IPR006311">
    <property type="entry name" value="TAT_signal"/>
</dbReference>
<dbReference type="SUPFAM" id="SSF53850">
    <property type="entry name" value="Periplasmic binding protein-like II"/>
    <property type="match status" value="1"/>
</dbReference>
<sequence length="562" mass="59635">MGNDSTGLSRRWFLRDSALALGAAAFATPLLAACGGSGTAGGVSDKKGLAAVLPEYVPSSGGAKPDLPGVAGASGARTTPGYLSYPADLVKTVKQTPGAGGSYKAITPLWGSIPPSGNAYYQAVNKALGADLVVSPANGNTYATTIPTLVAGDRLPDWIQLPTWWNGTFNTGELAAKRFADLTPYLSGGNIRKYPNLAAIPTGGWEAGAWEGKLYGIPSFATQQALAGVLYYRKDVFDARGVNPDEVKSADDLYHLGAELTAVKSNVWAFDNLWLMIQQMYKVPSGFYVEGGKLHSGYESPQMEAALEFAYKLAKSGYVHPNALANDTSSATQTFYSGKLLVQAGGSGGWNVMDAQAGMAADPAYVRGAFKIFSADGSTPTILLGPATSQISYLNKSLSQKQIEECLRIADFLAAPFGTYEYTLLNYGVEGVDWKKGAHGPEYTDKGRKEASQVTYQFLCAPESVVSNPGFDAITQAYCAWSAEAVKYAAKPVFWNMNVTVPSRFASAATAQQVIDIIIQVTCGTKTVADYKDTVKTWKAAGGDQLTAWYQTNVLDKHGTGQ</sequence>
<comment type="caution">
    <text evidence="3">The sequence shown here is derived from an EMBL/GenBank/DDBJ whole genome shotgun (WGS) entry which is preliminary data.</text>
</comment>
<reference evidence="4" key="1">
    <citation type="journal article" date="2019" name="Int. J. Syst. Evol. Microbiol.">
        <title>The Global Catalogue of Microorganisms (GCM) 10K type strain sequencing project: providing services to taxonomists for standard genome sequencing and annotation.</title>
        <authorList>
            <consortium name="The Broad Institute Genomics Platform"/>
            <consortium name="The Broad Institute Genome Sequencing Center for Infectious Disease"/>
            <person name="Wu L."/>
            <person name="Ma J."/>
        </authorList>
    </citation>
    <scope>NUCLEOTIDE SEQUENCE [LARGE SCALE GENOMIC DNA]</scope>
    <source>
        <strain evidence="4">CCUG 53903</strain>
    </source>
</reference>
<proteinExistence type="inferred from homology"/>
<dbReference type="RefSeq" id="WP_379517503.1">
    <property type="nucleotide sequence ID" value="NZ_JBHSPA010000033.1"/>
</dbReference>
<evidence type="ECO:0000256" key="1">
    <source>
        <dbReference type="ARBA" id="ARBA00008520"/>
    </source>
</evidence>
<protein>
    <recommendedName>
        <fullName evidence="5">Lipoprotein LipO</fullName>
    </recommendedName>
</protein>
<comment type="similarity">
    <text evidence="1">Belongs to the bacterial solute-binding protein 1 family.</text>
</comment>
<keyword evidence="4" id="KW-1185">Reference proteome</keyword>
<keyword evidence="2" id="KW-0732">Signal</keyword>
<evidence type="ECO:0000313" key="3">
    <source>
        <dbReference type="EMBL" id="MFC5827996.1"/>
    </source>
</evidence>
<evidence type="ECO:0000313" key="4">
    <source>
        <dbReference type="Proteomes" id="UP001596058"/>
    </source>
</evidence>
<evidence type="ECO:0000256" key="2">
    <source>
        <dbReference type="SAM" id="SignalP"/>
    </source>
</evidence>
<evidence type="ECO:0008006" key="5">
    <source>
        <dbReference type="Google" id="ProtNLM"/>
    </source>
</evidence>
<dbReference type="EMBL" id="JBHSPA010000033">
    <property type="protein sequence ID" value="MFC5827996.1"/>
    <property type="molecule type" value="Genomic_DNA"/>
</dbReference>
<gene>
    <name evidence="3" type="ORF">ACFPZ3_29380</name>
</gene>
<feature type="signal peptide" evidence="2">
    <location>
        <begin position="1"/>
        <end position="32"/>
    </location>
</feature>
<name>A0ABW1CU35_9ACTN</name>
<feature type="chain" id="PRO_5046164271" description="Lipoprotein LipO" evidence="2">
    <location>
        <begin position="33"/>
        <end position="562"/>
    </location>
</feature>
<dbReference type="PROSITE" id="PS51318">
    <property type="entry name" value="TAT"/>
    <property type="match status" value="1"/>
</dbReference>